<keyword evidence="1" id="KW-1133">Transmembrane helix</keyword>
<organism evidence="2 3">
    <name type="scientific">Penicillium camemberti (strain FM 013)</name>
    <dbReference type="NCBI Taxonomy" id="1429867"/>
    <lineage>
        <taxon>Eukaryota</taxon>
        <taxon>Fungi</taxon>
        <taxon>Dikarya</taxon>
        <taxon>Ascomycota</taxon>
        <taxon>Pezizomycotina</taxon>
        <taxon>Eurotiomycetes</taxon>
        <taxon>Eurotiomycetidae</taxon>
        <taxon>Eurotiales</taxon>
        <taxon>Aspergillaceae</taxon>
        <taxon>Penicillium</taxon>
    </lineage>
</organism>
<evidence type="ECO:0000313" key="3">
    <source>
        <dbReference type="Proteomes" id="UP000053732"/>
    </source>
</evidence>
<keyword evidence="1" id="KW-0472">Membrane</keyword>
<keyword evidence="1" id="KW-0812">Transmembrane</keyword>
<feature type="transmembrane region" description="Helical" evidence="1">
    <location>
        <begin position="12"/>
        <end position="28"/>
    </location>
</feature>
<name>A0A0G4P8M5_PENC3</name>
<sequence>MPFDIKDPSSLLFLPSLTFEIVRLLAIQRHIKKRLKDLEGTTAHDIAKDHGHVGVRLFLRSPYIST</sequence>
<gene>
    <name evidence="2" type="ORF">PCAMFM013_S008g000095</name>
</gene>
<dbReference type="EMBL" id="HG793141">
    <property type="protein sequence ID" value="CRL22666.1"/>
    <property type="molecule type" value="Genomic_DNA"/>
</dbReference>
<accession>A0A0G4P8M5</accession>
<dbReference type="Proteomes" id="UP000053732">
    <property type="component" value="Unassembled WGS sequence"/>
</dbReference>
<dbReference type="AlphaFoldDB" id="A0A0G4P8M5"/>
<keyword evidence="3" id="KW-1185">Reference proteome</keyword>
<evidence type="ECO:0000313" key="2">
    <source>
        <dbReference type="EMBL" id="CRL22666.1"/>
    </source>
</evidence>
<evidence type="ECO:0000256" key="1">
    <source>
        <dbReference type="SAM" id="Phobius"/>
    </source>
</evidence>
<reference evidence="2 3" key="1">
    <citation type="journal article" date="2014" name="Nat. Commun.">
        <title>Multiple recent horizontal transfers of a large genomic region in cheese making fungi.</title>
        <authorList>
            <person name="Cheeseman K."/>
            <person name="Ropars J."/>
            <person name="Renault P."/>
            <person name="Dupont J."/>
            <person name="Gouzy J."/>
            <person name="Branca A."/>
            <person name="Abraham A.L."/>
            <person name="Ceppi M."/>
            <person name="Conseiller E."/>
            <person name="Debuchy R."/>
            <person name="Malagnac F."/>
            <person name="Goarin A."/>
            <person name="Silar P."/>
            <person name="Lacoste S."/>
            <person name="Sallet E."/>
            <person name="Bensimon A."/>
            <person name="Giraud T."/>
            <person name="Brygoo Y."/>
        </authorList>
    </citation>
    <scope>NUCLEOTIDE SEQUENCE [LARGE SCALE GENOMIC DNA]</scope>
    <source>
        <strain evidence="3">FM 013</strain>
    </source>
</reference>
<proteinExistence type="predicted"/>
<protein>
    <submittedName>
        <fullName evidence="2">Str. FM013</fullName>
    </submittedName>
</protein>